<dbReference type="InterPro" id="IPR036388">
    <property type="entry name" value="WH-like_DNA-bd_sf"/>
</dbReference>
<gene>
    <name evidence="5" type="ORF">E6K74_08970</name>
</gene>
<evidence type="ECO:0000256" key="1">
    <source>
        <dbReference type="ARBA" id="ARBA00006525"/>
    </source>
</evidence>
<dbReference type="Pfam" id="PF17782">
    <property type="entry name" value="WHD_DprA"/>
    <property type="match status" value="1"/>
</dbReference>
<dbReference type="Gene3D" id="3.40.50.450">
    <property type="match status" value="1"/>
</dbReference>
<comment type="similarity">
    <text evidence="1">Belongs to the DprA/Smf family.</text>
</comment>
<dbReference type="SUPFAM" id="SSF102405">
    <property type="entry name" value="MCP/YpsA-like"/>
    <property type="match status" value="1"/>
</dbReference>
<dbReference type="PANTHER" id="PTHR43022:SF1">
    <property type="entry name" value="PROTEIN SMF"/>
    <property type="match status" value="1"/>
</dbReference>
<proteinExistence type="inferred from homology"/>
<evidence type="ECO:0000259" key="3">
    <source>
        <dbReference type="Pfam" id="PF02481"/>
    </source>
</evidence>
<evidence type="ECO:0000259" key="4">
    <source>
        <dbReference type="Pfam" id="PF17782"/>
    </source>
</evidence>
<accession>A0A538SQH5</accession>
<organism evidence="5 6">
    <name type="scientific">Eiseniibacteriota bacterium</name>
    <dbReference type="NCBI Taxonomy" id="2212470"/>
    <lineage>
        <taxon>Bacteria</taxon>
        <taxon>Candidatus Eiseniibacteriota</taxon>
    </lineage>
</organism>
<dbReference type="Pfam" id="PF02481">
    <property type="entry name" value="DNA_processg_A"/>
    <property type="match status" value="1"/>
</dbReference>
<protein>
    <submittedName>
        <fullName evidence="5">DNA-processing protein DprA</fullName>
    </submittedName>
</protein>
<evidence type="ECO:0000313" key="5">
    <source>
        <dbReference type="EMBL" id="TMQ53634.1"/>
    </source>
</evidence>
<feature type="region of interest" description="Disordered" evidence="2">
    <location>
        <begin position="1"/>
        <end position="35"/>
    </location>
</feature>
<evidence type="ECO:0000313" key="6">
    <source>
        <dbReference type="Proteomes" id="UP000319829"/>
    </source>
</evidence>
<feature type="compositionally biased region" description="Basic residues" evidence="2">
    <location>
        <begin position="11"/>
        <end position="25"/>
    </location>
</feature>
<dbReference type="InterPro" id="IPR041614">
    <property type="entry name" value="DprA_WH"/>
</dbReference>
<feature type="domain" description="Smf/DprA SLOG" evidence="3">
    <location>
        <begin position="111"/>
        <end position="314"/>
    </location>
</feature>
<dbReference type="Proteomes" id="UP000319829">
    <property type="component" value="Unassembled WGS sequence"/>
</dbReference>
<feature type="domain" description="DprA winged helix" evidence="4">
    <location>
        <begin position="349"/>
        <end position="403"/>
    </location>
</feature>
<sequence>MGWSSSAATSSRRRSSPRRSRRSRSGRGGSPSTGWWSGILRLRDGSCATWTVGRTRPSLPAPRLRVIRSRAASRTKRSRQHAERWVDARGSEVEGWRGSTERQHGRELRPLDEGYPPRLRDLKPAPRSIFVVGAWNHPGPWVAVVGARNATEDGIDVARDLAASLAVRGVAVVSGLARGIDTAAHQGALDAPGVSGAVLGTGVDRAYPRENAALQARLARSLGLMSEIPSGGTATRGTFATRNRLLAAMVDVVVVVQGRAGSGSLITAQEAARLGRPVAAIPWDSREPLGEAPHALIRDGVATLVRDADDVLDLIPGFREGARSAGPAAARDGLAPPRAADPRAVPDVLAGLAPAEAALYRALRERPLPLDRLAEVASLTASELAVALLTLELCDLARRTPGGLVRRTRRPVRR</sequence>
<dbReference type="AlphaFoldDB" id="A0A538SQH5"/>
<dbReference type="Gene3D" id="1.10.10.10">
    <property type="entry name" value="Winged helix-like DNA-binding domain superfamily/Winged helix DNA-binding domain"/>
    <property type="match status" value="1"/>
</dbReference>
<evidence type="ECO:0000256" key="2">
    <source>
        <dbReference type="SAM" id="MobiDB-lite"/>
    </source>
</evidence>
<name>A0A538SQH5_UNCEI</name>
<reference evidence="5 6" key="1">
    <citation type="journal article" date="2019" name="Nat. Microbiol.">
        <title>Mediterranean grassland soil C-N compound turnover is dependent on rainfall and depth, and is mediated by genomically divergent microorganisms.</title>
        <authorList>
            <person name="Diamond S."/>
            <person name="Andeer P.F."/>
            <person name="Li Z."/>
            <person name="Crits-Christoph A."/>
            <person name="Burstein D."/>
            <person name="Anantharaman K."/>
            <person name="Lane K.R."/>
            <person name="Thomas B.C."/>
            <person name="Pan C."/>
            <person name="Northen T.R."/>
            <person name="Banfield J.F."/>
        </authorList>
    </citation>
    <scope>NUCLEOTIDE SEQUENCE [LARGE SCALE GENOMIC DNA]</scope>
    <source>
        <strain evidence="5">WS_4</strain>
    </source>
</reference>
<dbReference type="EMBL" id="VBOU01000083">
    <property type="protein sequence ID" value="TMQ53634.1"/>
    <property type="molecule type" value="Genomic_DNA"/>
</dbReference>
<dbReference type="InterPro" id="IPR003488">
    <property type="entry name" value="DprA"/>
</dbReference>
<dbReference type="PANTHER" id="PTHR43022">
    <property type="entry name" value="PROTEIN SMF"/>
    <property type="match status" value="1"/>
</dbReference>
<feature type="compositionally biased region" description="Low complexity" evidence="2">
    <location>
        <begin position="1"/>
        <end position="10"/>
    </location>
</feature>
<comment type="caution">
    <text evidence="5">The sequence shown here is derived from an EMBL/GenBank/DDBJ whole genome shotgun (WGS) entry which is preliminary data.</text>
</comment>
<dbReference type="GO" id="GO:0009294">
    <property type="term" value="P:DNA-mediated transformation"/>
    <property type="evidence" value="ECO:0007669"/>
    <property type="project" value="InterPro"/>
</dbReference>
<dbReference type="InterPro" id="IPR057666">
    <property type="entry name" value="DrpA_SLOG"/>
</dbReference>